<protein>
    <submittedName>
        <fullName evidence="1">Glutamate 5-kinase</fullName>
    </submittedName>
</protein>
<keyword evidence="2" id="KW-1185">Reference proteome</keyword>
<dbReference type="RefSeq" id="WP_067554199.1">
    <property type="nucleotide sequence ID" value="NZ_CP016895.1"/>
</dbReference>
<evidence type="ECO:0000313" key="1">
    <source>
        <dbReference type="EMBL" id="AOA58213.1"/>
    </source>
</evidence>
<keyword evidence="1" id="KW-0808">Transferase</keyword>
<reference evidence="1 2" key="1">
    <citation type="submission" date="2016-08" db="EMBL/GenBank/DDBJ databases">
        <authorList>
            <person name="Seilhamer J.J."/>
        </authorList>
    </citation>
    <scope>NUCLEOTIDE SEQUENCE [LARGE SCALE GENOMIC DNA]</scope>
    <source>
        <strain evidence="1 2">BRTC-1</strain>
    </source>
</reference>
<accession>A0A1B2LZL0</accession>
<dbReference type="KEGG" id="ala:BFG52_07520"/>
<name>A0A1B2LZL0_9GAMM</name>
<dbReference type="GO" id="GO:0016301">
    <property type="term" value="F:kinase activity"/>
    <property type="evidence" value="ECO:0007669"/>
    <property type="project" value="UniProtKB-KW"/>
</dbReference>
<proteinExistence type="predicted"/>
<dbReference type="EMBL" id="CP016895">
    <property type="protein sequence ID" value="AOA58213.1"/>
    <property type="molecule type" value="Genomic_DNA"/>
</dbReference>
<gene>
    <name evidence="1" type="ORF">BFG52_07520</name>
</gene>
<keyword evidence="1" id="KW-0418">Kinase</keyword>
<dbReference type="AlphaFoldDB" id="A0A1B2LZL0"/>
<dbReference type="OrthoDB" id="6571023at2"/>
<sequence>MGLRDEIQADIAEAFSDDLADAVHQFTCIKIIYSGDFDFATQTYEHQEDASYTGRGVLFGSYQRDLVKPTDYEVTDSKATVLQNEVTAVPQINDVWETAKGQFKVIDIGADPVGVTWKVQLRKVS</sequence>
<evidence type="ECO:0000313" key="2">
    <source>
        <dbReference type="Proteomes" id="UP000093391"/>
    </source>
</evidence>
<organism evidence="1 2">
    <name type="scientific">Acinetobacter larvae</name>
    <dbReference type="NCBI Taxonomy" id="1789224"/>
    <lineage>
        <taxon>Bacteria</taxon>
        <taxon>Pseudomonadati</taxon>
        <taxon>Pseudomonadota</taxon>
        <taxon>Gammaproteobacteria</taxon>
        <taxon>Moraxellales</taxon>
        <taxon>Moraxellaceae</taxon>
        <taxon>Acinetobacter</taxon>
    </lineage>
</organism>
<dbReference type="Proteomes" id="UP000093391">
    <property type="component" value="Chromosome"/>
</dbReference>
<dbReference type="STRING" id="1789224.BFG52_07520"/>